<dbReference type="AlphaFoldDB" id="A0A2M8W2X2"/>
<dbReference type="Gene3D" id="3.40.50.720">
    <property type="entry name" value="NAD(P)-binding Rossmann-like Domain"/>
    <property type="match status" value="1"/>
</dbReference>
<name>A0A2M8W2X2_9RHOB</name>
<dbReference type="EMBL" id="PGTY01000003">
    <property type="protein sequence ID" value="PJI85267.1"/>
    <property type="molecule type" value="Genomic_DNA"/>
</dbReference>
<accession>A0A2M8W2X2</accession>
<protein>
    <submittedName>
        <fullName evidence="1">Nucleoside-diphosphate-sugar epimerase</fullName>
    </submittedName>
</protein>
<keyword evidence="2" id="KW-1185">Reference proteome</keyword>
<evidence type="ECO:0000313" key="2">
    <source>
        <dbReference type="Proteomes" id="UP000228531"/>
    </source>
</evidence>
<comment type="caution">
    <text evidence="1">The sequence shown here is derived from an EMBL/GenBank/DDBJ whole genome shotgun (WGS) entry which is preliminary data.</text>
</comment>
<proteinExistence type="predicted"/>
<gene>
    <name evidence="1" type="ORF">BC777_3268</name>
</gene>
<dbReference type="SUPFAM" id="SSF51735">
    <property type="entry name" value="NAD(P)-binding Rossmann-fold domains"/>
    <property type="match status" value="1"/>
</dbReference>
<dbReference type="InterPro" id="IPR036291">
    <property type="entry name" value="NAD(P)-bd_dom_sf"/>
</dbReference>
<dbReference type="RefSeq" id="WP_100369202.1">
    <property type="nucleotide sequence ID" value="NZ_PGTY01000003.1"/>
</dbReference>
<dbReference type="OrthoDB" id="7170465at2"/>
<organism evidence="1 2">
    <name type="scientific">Yoonia maricola</name>
    <dbReference type="NCBI Taxonomy" id="420999"/>
    <lineage>
        <taxon>Bacteria</taxon>
        <taxon>Pseudomonadati</taxon>
        <taxon>Pseudomonadota</taxon>
        <taxon>Alphaproteobacteria</taxon>
        <taxon>Rhodobacterales</taxon>
        <taxon>Paracoccaceae</taxon>
        <taxon>Yoonia</taxon>
    </lineage>
</organism>
<sequence>MKQTVLILGGSGKIGSHATDAFWDAGWEIRQYDRKSGDMVKAAQGADVIVNGLNPPAYHNWERSIPAITSQVIAAAKASRATVIIPGNIYNYGDQPGVLDENTPQTATTRKGRIRIAMEESYRAAGVQTIILRAGNFIDPAGNKDIMRMLMMREIKKGKITAAGDPETLLAYAYVPDWARAAVKLANKRAALSLFEDIPFPGHAFTTAELQRCIARHTGQDIKINRFPWWAMTLLGPFWELAREMREMRYLYAMPHKIGSTKFDQLVPGFEPTDLEEVMLAGLPRDINPDKMVRTSGQAIIAQ</sequence>
<evidence type="ECO:0000313" key="1">
    <source>
        <dbReference type="EMBL" id="PJI85267.1"/>
    </source>
</evidence>
<reference evidence="1 2" key="1">
    <citation type="submission" date="2017-11" db="EMBL/GenBank/DDBJ databases">
        <title>Genomic Encyclopedia of Archaeal and Bacterial Type Strains, Phase II (KMG-II): From Individual Species to Whole Genera.</title>
        <authorList>
            <person name="Goeker M."/>
        </authorList>
    </citation>
    <scope>NUCLEOTIDE SEQUENCE [LARGE SCALE GENOMIC DNA]</scope>
    <source>
        <strain evidence="1 2">DSM 29128</strain>
    </source>
</reference>
<dbReference type="Proteomes" id="UP000228531">
    <property type="component" value="Unassembled WGS sequence"/>
</dbReference>